<dbReference type="RefSeq" id="XP_066664079.1">
    <property type="nucleotide sequence ID" value="XM_066818387.1"/>
</dbReference>
<name>A0ABR1VAI5_9PEZI</name>
<dbReference type="EMBL" id="JAQQWN010000009">
    <property type="protein sequence ID" value="KAK8067326.1"/>
    <property type="molecule type" value="Genomic_DNA"/>
</dbReference>
<evidence type="ECO:0000313" key="2">
    <source>
        <dbReference type="Proteomes" id="UP001433268"/>
    </source>
</evidence>
<organism evidence="1 2">
    <name type="scientific">Apiospora hydei</name>
    <dbReference type="NCBI Taxonomy" id="1337664"/>
    <lineage>
        <taxon>Eukaryota</taxon>
        <taxon>Fungi</taxon>
        <taxon>Dikarya</taxon>
        <taxon>Ascomycota</taxon>
        <taxon>Pezizomycotina</taxon>
        <taxon>Sordariomycetes</taxon>
        <taxon>Xylariomycetidae</taxon>
        <taxon>Amphisphaeriales</taxon>
        <taxon>Apiosporaceae</taxon>
        <taxon>Apiospora</taxon>
    </lineage>
</organism>
<keyword evidence="2" id="KW-1185">Reference proteome</keyword>
<accession>A0ABR1VAI5</accession>
<gene>
    <name evidence="1" type="ORF">PG997_014073</name>
</gene>
<reference evidence="1 2" key="1">
    <citation type="submission" date="2023-01" db="EMBL/GenBank/DDBJ databases">
        <title>Analysis of 21 Apiospora genomes using comparative genomics revels a genus with tremendous synthesis potential of carbohydrate active enzymes and secondary metabolites.</title>
        <authorList>
            <person name="Sorensen T."/>
        </authorList>
    </citation>
    <scope>NUCLEOTIDE SEQUENCE [LARGE SCALE GENOMIC DNA]</scope>
    <source>
        <strain evidence="1 2">CBS 114990</strain>
    </source>
</reference>
<dbReference type="Proteomes" id="UP001433268">
    <property type="component" value="Unassembled WGS sequence"/>
</dbReference>
<proteinExistence type="predicted"/>
<dbReference type="GeneID" id="92051447"/>
<evidence type="ECO:0000313" key="1">
    <source>
        <dbReference type="EMBL" id="KAK8067326.1"/>
    </source>
</evidence>
<sequence>MSQPSSIAMINHICTRPTNPTQDDFDQILHDQWDLAHLPRIGTNVIKDDIQRVEDTVIAADRDVAVLKSVLHLADLLDDAARELPGWAARAPLPRLVRAHQAVNVLVLH</sequence>
<comment type="caution">
    <text evidence="1">The sequence shown here is derived from an EMBL/GenBank/DDBJ whole genome shotgun (WGS) entry which is preliminary data.</text>
</comment>
<protein>
    <submittedName>
        <fullName evidence="1">Uncharacterized protein</fullName>
    </submittedName>
</protein>